<comment type="caution">
    <text evidence="1">The sequence shown here is derived from an EMBL/GenBank/DDBJ whole genome shotgun (WGS) entry which is preliminary data.</text>
</comment>
<sequence>MRVCPACASGDLNSTSIRDRITWAPLHVAPSLQIPRAPHPRGMAFAEDRLCPSHLPERPAPAPCSVHGRPCLRKRARCCSAPRFRRPTGKRCAGFSSDWPRIGGGRNGRAPCKRQAVQEEE</sequence>
<dbReference type="Proteomes" id="UP001189429">
    <property type="component" value="Unassembled WGS sequence"/>
</dbReference>
<feature type="non-terminal residue" evidence="1">
    <location>
        <position position="121"/>
    </location>
</feature>
<keyword evidence="2" id="KW-1185">Reference proteome</keyword>
<organism evidence="1 2">
    <name type="scientific">Prorocentrum cordatum</name>
    <dbReference type="NCBI Taxonomy" id="2364126"/>
    <lineage>
        <taxon>Eukaryota</taxon>
        <taxon>Sar</taxon>
        <taxon>Alveolata</taxon>
        <taxon>Dinophyceae</taxon>
        <taxon>Prorocentrales</taxon>
        <taxon>Prorocentraceae</taxon>
        <taxon>Prorocentrum</taxon>
    </lineage>
</organism>
<reference evidence="1" key="1">
    <citation type="submission" date="2023-10" db="EMBL/GenBank/DDBJ databases">
        <authorList>
            <person name="Chen Y."/>
            <person name="Shah S."/>
            <person name="Dougan E. K."/>
            <person name="Thang M."/>
            <person name="Chan C."/>
        </authorList>
    </citation>
    <scope>NUCLEOTIDE SEQUENCE [LARGE SCALE GENOMIC DNA]</scope>
</reference>
<evidence type="ECO:0000313" key="1">
    <source>
        <dbReference type="EMBL" id="CAK0834506.1"/>
    </source>
</evidence>
<name>A0ABN9SRB8_9DINO</name>
<evidence type="ECO:0000313" key="2">
    <source>
        <dbReference type="Proteomes" id="UP001189429"/>
    </source>
</evidence>
<proteinExistence type="predicted"/>
<accession>A0ABN9SRB8</accession>
<protein>
    <submittedName>
        <fullName evidence="1">Uncharacterized protein</fullName>
    </submittedName>
</protein>
<gene>
    <name evidence="1" type="ORF">PCOR1329_LOCUS31913</name>
</gene>
<dbReference type="EMBL" id="CAUYUJ010012725">
    <property type="protein sequence ID" value="CAK0834506.1"/>
    <property type="molecule type" value="Genomic_DNA"/>
</dbReference>